<keyword evidence="6" id="KW-0378">Hydrolase</keyword>
<dbReference type="CDD" id="cd18038">
    <property type="entry name" value="DEXXQc_Helz-like"/>
    <property type="match status" value="1"/>
</dbReference>
<keyword evidence="9" id="KW-0694">RNA-binding</keyword>
<dbReference type="Pfam" id="PF13086">
    <property type="entry name" value="AAA_11"/>
    <property type="match status" value="2"/>
</dbReference>
<dbReference type="STRING" id="1051891.A0A0C3QLN9"/>
<dbReference type="InterPro" id="IPR047187">
    <property type="entry name" value="SF1_C_Upf1"/>
</dbReference>
<comment type="subcellular location">
    <subcellularLocation>
        <location evidence="1">Cytoplasm</location>
        <location evidence="1">Cytoplasmic ribonucleoprotein granule</location>
    </subcellularLocation>
</comment>
<dbReference type="OrthoDB" id="6513042at2759"/>
<dbReference type="PANTHER" id="PTHR45418:SF1">
    <property type="entry name" value="CANCER_TESTIS ANTIGEN 55"/>
    <property type="match status" value="1"/>
</dbReference>
<comment type="catalytic activity">
    <reaction evidence="11">
        <text>ATP + H2O = ADP + phosphate + H(+)</text>
        <dbReference type="Rhea" id="RHEA:13065"/>
        <dbReference type="ChEBI" id="CHEBI:15377"/>
        <dbReference type="ChEBI" id="CHEBI:15378"/>
        <dbReference type="ChEBI" id="CHEBI:30616"/>
        <dbReference type="ChEBI" id="CHEBI:43474"/>
        <dbReference type="ChEBI" id="CHEBI:456216"/>
        <dbReference type="EC" id="3.6.4.13"/>
    </reaction>
</comment>
<dbReference type="Gene3D" id="3.40.50.300">
    <property type="entry name" value="P-loop containing nucleotide triphosphate hydrolases"/>
    <property type="match status" value="2"/>
</dbReference>
<dbReference type="InterPro" id="IPR041679">
    <property type="entry name" value="DNA2/NAM7-like_C"/>
</dbReference>
<protein>
    <recommendedName>
        <fullName evidence="3">RNA helicase</fullName>
        <ecNumber evidence="3">3.6.4.13</ecNumber>
    </recommendedName>
</protein>
<dbReference type="FunFam" id="3.40.50.300:FF:000608">
    <property type="entry name" value="Mov10 RISC complex RNA helicase"/>
    <property type="match status" value="1"/>
</dbReference>
<dbReference type="EC" id="3.6.4.13" evidence="3"/>
<evidence type="ECO:0000256" key="8">
    <source>
        <dbReference type="ARBA" id="ARBA00022840"/>
    </source>
</evidence>
<evidence type="ECO:0000256" key="4">
    <source>
        <dbReference type="ARBA" id="ARBA00022490"/>
    </source>
</evidence>
<keyword evidence="5" id="KW-0547">Nucleotide-binding</keyword>
<dbReference type="Proteomes" id="UP000054248">
    <property type="component" value="Unassembled WGS sequence"/>
</dbReference>
<sequence>MEAYDQNDTKFSVRLRRNYLWFRGYVHGVQQTNVSLGFHPSFNCPPDQRINVEFELSRTLLRRMHWAMRSAYFPRQTLFPCPGDVFVHGLAAPLEHELLQMRIVSDNRIRENAPQLQAVTAITKLPSGAIPFIVFGPPGTGKTVTLVEAILQVLHQVPWAMILVCAPSNNAADIISERLRMFLYPSQLFRLNAPSRAKDLPRALETYSLRYEDGSFMIPSLIALMQYRIVVSTCASSSLLHGVGVPHGHFTHIFVDEAGQASEPEVMIPIKLNAGPRTCIILAGDHKQLGPVIRSSVARQLGLDRSYLERLMSLPMYQAKEYRGATYVKLTKNWRSNPAIISFPNRMFYDGELEACASSSIANLCLGWKGLPNPGYPVIFQGIKGRDLRELSSPSWFNIEEASAIWYYVRDLRCDPSLGLGDQHIGVIAPYRAQVRKIRTILNVDFPDVKVGTTEEFQGDERYAIIVSTVRSSLDFVEFDLRHTLGFVANPRRFNVAMTRAKSILIIIGDPDVLGLDPLWRQFLNHIHEHGGWRGIRIPWDPTKDVFTETSERKTLPYDAQIRAKSEQDLRDLVARASATGLGVVDEEDELEADADQHWHHDE</sequence>
<dbReference type="GO" id="GO:0032574">
    <property type="term" value="F:5'-3' RNA helicase activity"/>
    <property type="evidence" value="ECO:0007669"/>
    <property type="project" value="InterPro"/>
</dbReference>
<comment type="similarity">
    <text evidence="2">Belongs to the DNA2/NAM7 helicase family. SDE3 subfamily.</text>
</comment>
<dbReference type="SUPFAM" id="SSF52540">
    <property type="entry name" value="P-loop containing nucleoside triphosphate hydrolases"/>
    <property type="match status" value="1"/>
</dbReference>
<evidence type="ECO:0000259" key="12">
    <source>
        <dbReference type="Pfam" id="PF13086"/>
    </source>
</evidence>
<gene>
    <name evidence="14" type="ORF">M407DRAFT_13658</name>
</gene>
<dbReference type="EMBL" id="KN822946">
    <property type="protein sequence ID" value="KIO33705.1"/>
    <property type="molecule type" value="Genomic_DNA"/>
</dbReference>
<evidence type="ECO:0000313" key="14">
    <source>
        <dbReference type="EMBL" id="KIO33705.1"/>
    </source>
</evidence>
<dbReference type="AlphaFoldDB" id="A0A0C3QLN9"/>
<evidence type="ECO:0000313" key="15">
    <source>
        <dbReference type="Proteomes" id="UP000054248"/>
    </source>
</evidence>
<reference evidence="15" key="2">
    <citation type="submission" date="2015-01" db="EMBL/GenBank/DDBJ databases">
        <title>Evolutionary Origins and Diversification of the Mycorrhizal Mutualists.</title>
        <authorList>
            <consortium name="DOE Joint Genome Institute"/>
            <consortium name="Mycorrhizal Genomics Consortium"/>
            <person name="Kohler A."/>
            <person name="Kuo A."/>
            <person name="Nagy L.G."/>
            <person name="Floudas D."/>
            <person name="Copeland A."/>
            <person name="Barry K.W."/>
            <person name="Cichocki N."/>
            <person name="Veneault-Fourrey C."/>
            <person name="LaButti K."/>
            <person name="Lindquist E.A."/>
            <person name="Lipzen A."/>
            <person name="Lundell T."/>
            <person name="Morin E."/>
            <person name="Murat C."/>
            <person name="Riley R."/>
            <person name="Ohm R."/>
            <person name="Sun H."/>
            <person name="Tunlid A."/>
            <person name="Henrissat B."/>
            <person name="Grigoriev I.V."/>
            <person name="Hibbett D.S."/>
            <person name="Martin F."/>
        </authorList>
    </citation>
    <scope>NUCLEOTIDE SEQUENCE [LARGE SCALE GENOMIC DNA]</scope>
    <source>
        <strain evidence="15">MUT 4182</strain>
    </source>
</reference>
<evidence type="ECO:0000259" key="13">
    <source>
        <dbReference type="Pfam" id="PF13087"/>
    </source>
</evidence>
<keyword evidence="4" id="KW-0963">Cytoplasm</keyword>
<dbReference type="GO" id="GO:0031047">
    <property type="term" value="P:regulatory ncRNA-mediated gene silencing"/>
    <property type="evidence" value="ECO:0007669"/>
    <property type="project" value="UniProtKB-KW"/>
</dbReference>
<evidence type="ECO:0000256" key="1">
    <source>
        <dbReference type="ARBA" id="ARBA00004331"/>
    </source>
</evidence>
<evidence type="ECO:0000256" key="6">
    <source>
        <dbReference type="ARBA" id="ARBA00022801"/>
    </source>
</evidence>
<accession>A0A0C3QLN9</accession>
<dbReference type="GO" id="GO:0016787">
    <property type="term" value="F:hydrolase activity"/>
    <property type="evidence" value="ECO:0007669"/>
    <property type="project" value="UniProtKB-KW"/>
</dbReference>
<dbReference type="PANTHER" id="PTHR45418">
    <property type="entry name" value="CANCER/TESTIS ANTIGEN 55"/>
    <property type="match status" value="1"/>
</dbReference>
<evidence type="ECO:0000256" key="5">
    <source>
        <dbReference type="ARBA" id="ARBA00022741"/>
    </source>
</evidence>
<reference evidence="14 15" key="1">
    <citation type="submission" date="2014-04" db="EMBL/GenBank/DDBJ databases">
        <authorList>
            <consortium name="DOE Joint Genome Institute"/>
            <person name="Kuo A."/>
            <person name="Girlanda M."/>
            <person name="Perotto S."/>
            <person name="Kohler A."/>
            <person name="Nagy L.G."/>
            <person name="Floudas D."/>
            <person name="Copeland A."/>
            <person name="Barry K.W."/>
            <person name="Cichocki N."/>
            <person name="Veneault-Fourrey C."/>
            <person name="LaButti K."/>
            <person name="Lindquist E.A."/>
            <person name="Lipzen A."/>
            <person name="Lundell T."/>
            <person name="Morin E."/>
            <person name="Murat C."/>
            <person name="Sun H."/>
            <person name="Tunlid A."/>
            <person name="Henrissat B."/>
            <person name="Grigoriev I.V."/>
            <person name="Hibbett D.S."/>
            <person name="Martin F."/>
            <person name="Nordberg H.P."/>
            <person name="Cantor M.N."/>
            <person name="Hua S.X."/>
        </authorList>
    </citation>
    <scope>NUCLEOTIDE SEQUENCE [LARGE SCALE GENOMIC DNA]</scope>
    <source>
        <strain evidence="14 15">MUT 4182</strain>
    </source>
</reference>
<proteinExistence type="inferred from homology"/>
<evidence type="ECO:0000256" key="11">
    <source>
        <dbReference type="ARBA" id="ARBA00047984"/>
    </source>
</evidence>
<dbReference type="GO" id="GO:0003723">
    <property type="term" value="F:RNA binding"/>
    <property type="evidence" value="ECO:0007669"/>
    <property type="project" value="UniProtKB-KW"/>
</dbReference>
<dbReference type="InterPro" id="IPR027417">
    <property type="entry name" value="P-loop_NTPase"/>
</dbReference>
<keyword evidence="7" id="KW-0347">Helicase</keyword>
<dbReference type="GO" id="GO:0005524">
    <property type="term" value="F:ATP binding"/>
    <property type="evidence" value="ECO:0007669"/>
    <property type="project" value="UniProtKB-KW"/>
</dbReference>
<feature type="domain" description="DNA2/NAM7 helicase helicase" evidence="12">
    <location>
        <begin position="224"/>
        <end position="295"/>
    </location>
</feature>
<evidence type="ECO:0000256" key="3">
    <source>
        <dbReference type="ARBA" id="ARBA00012552"/>
    </source>
</evidence>
<dbReference type="InterPro" id="IPR026122">
    <property type="entry name" value="MOV-10/SDE3_DEXXQ/H-box"/>
</dbReference>
<evidence type="ECO:0000256" key="10">
    <source>
        <dbReference type="ARBA" id="ARBA00023158"/>
    </source>
</evidence>
<keyword evidence="10" id="KW-0943">RNA-mediated gene silencing</keyword>
<evidence type="ECO:0000256" key="2">
    <source>
        <dbReference type="ARBA" id="ARBA00005601"/>
    </source>
</evidence>
<feature type="domain" description="DNA2/NAM7 helicase helicase" evidence="12">
    <location>
        <begin position="112"/>
        <end position="195"/>
    </location>
</feature>
<dbReference type="HOGENOM" id="CLU_001666_6_4_1"/>
<dbReference type="InterPro" id="IPR041677">
    <property type="entry name" value="DNA2/NAM7_AAA_11"/>
</dbReference>
<feature type="domain" description="DNA2/NAM7 helicase-like C-terminal" evidence="13">
    <location>
        <begin position="304"/>
        <end position="511"/>
    </location>
</feature>
<organism evidence="14 15">
    <name type="scientific">Tulasnella calospora MUT 4182</name>
    <dbReference type="NCBI Taxonomy" id="1051891"/>
    <lineage>
        <taxon>Eukaryota</taxon>
        <taxon>Fungi</taxon>
        <taxon>Dikarya</taxon>
        <taxon>Basidiomycota</taxon>
        <taxon>Agaricomycotina</taxon>
        <taxon>Agaricomycetes</taxon>
        <taxon>Cantharellales</taxon>
        <taxon>Tulasnellaceae</taxon>
        <taxon>Tulasnella</taxon>
    </lineage>
</organism>
<dbReference type="GO" id="GO:0036464">
    <property type="term" value="C:cytoplasmic ribonucleoprotein granule"/>
    <property type="evidence" value="ECO:0007669"/>
    <property type="project" value="UniProtKB-SubCell"/>
</dbReference>
<dbReference type="CDD" id="cd18808">
    <property type="entry name" value="SF1_C_Upf1"/>
    <property type="match status" value="1"/>
</dbReference>
<evidence type="ECO:0000256" key="7">
    <source>
        <dbReference type="ARBA" id="ARBA00022806"/>
    </source>
</evidence>
<name>A0A0C3QLN9_9AGAM</name>
<dbReference type="Pfam" id="PF13087">
    <property type="entry name" value="AAA_12"/>
    <property type="match status" value="1"/>
</dbReference>
<keyword evidence="15" id="KW-1185">Reference proteome</keyword>
<evidence type="ECO:0000256" key="9">
    <source>
        <dbReference type="ARBA" id="ARBA00022884"/>
    </source>
</evidence>
<keyword evidence="8" id="KW-0067">ATP-binding</keyword>